<accession>A0ABV6KZU7</accession>
<reference evidence="1 2" key="1">
    <citation type="submission" date="2024-09" db="EMBL/GenBank/DDBJ databases">
        <authorList>
            <person name="Sun Q."/>
            <person name="Mori K."/>
        </authorList>
    </citation>
    <scope>NUCLEOTIDE SEQUENCE [LARGE SCALE GENOMIC DNA]</scope>
    <source>
        <strain evidence="1 2">NCAIM B.02415</strain>
    </source>
</reference>
<dbReference type="EMBL" id="JBHLTS010000004">
    <property type="protein sequence ID" value="MFC0513000.1"/>
    <property type="molecule type" value="Genomic_DNA"/>
</dbReference>
<organism evidence="1 2">
    <name type="scientific">Mucilaginibacter angelicae</name>
    <dbReference type="NCBI Taxonomy" id="869718"/>
    <lineage>
        <taxon>Bacteria</taxon>
        <taxon>Pseudomonadati</taxon>
        <taxon>Bacteroidota</taxon>
        <taxon>Sphingobacteriia</taxon>
        <taxon>Sphingobacteriales</taxon>
        <taxon>Sphingobacteriaceae</taxon>
        <taxon>Mucilaginibacter</taxon>
    </lineage>
</organism>
<keyword evidence="2" id="KW-1185">Reference proteome</keyword>
<name>A0ABV6KZU7_9SPHI</name>
<proteinExistence type="predicted"/>
<sequence length="72" mass="8571">MSTLEHLKAHLQEGQVYRRDELTQWSKSVGRHLHALLKEGVLQKLSQGVYYYPKNSSFGKIPRRKKFWYVHS</sequence>
<protein>
    <recommendedName>
        <fullName evidence="3">Transcriptional regulator AbiEi antitoxin N-terminal domain-containing protein</fullName>
    </recommendedName>
</protein>
<evidence type="ECO:0000313" key="1">
    <source>
        <dbReference type="EMBL" id="MFC0513000.1"/>
    </source>
</evidence>
<evidence type="ECO:0000313" key="2">
    <source>
        <dbReference type="Proteomes" id="UP001589828"/>
    </source>
</evidence>
<gene>
    <name evidence="1" type="ORF">ACFFGT_02275</name>
</gene>
<comment type="caution">
    <text evidence="1">The sequence shown here is derived from an EMBL/GenBank/DDBJ whole genome shotgun (WGS) entry which is preliminary data.</text>
</comment>
<evidence type="ECO:0008006" key="3">
    <source>
        <dbReference type="Google" id="ProtNLM"/>
    </source>
</evidence>
<dbReference type="Proteomes" id="UP001589828">
    <property type="component" value="Unassembled WGS sequence"/>
</dbReference>